<dbReference type="InterPro" id="IPR050156">
    <property type="entry name" value="TC-AMP_synthase_SUA5"/>
</dbReference>
<accession>A0A9D1LI03</accession>
<dbReference type="GO" id="GO:0005524">
    <property type="term" value="F:ATP binding"/>
    <property type="evidence" value="ECO:0007669"/>
    <property type="project" value="UniProtKB-KW"/>
</dbReference>
<proteinExistence type="inferred from homology"/>
<dbReference type="Gene3D" id="3.90.870.10">
    <property type="entry name" value="DHBP synthase"/>
    <property type="match status" value="1"/>
</dbReference>
<keyword evidence="4" id="KW-0963">Cytoplasm</keyword>
<dbReference type="PANTHER" id="PTHR17490:SF16">
    <property type="entry name" value="THREONYLCARBAMOYL-AMP SYNTHASE"/>
    <property type="match status" value="1"/>
</dbReference>
<feature type="domain" description="YrdC-like" evidence="12">
    <location>
        <begin position="2"/>
        <end position="187"/>
    </location>
</feature>
<evidence type="ECO:0000256" key="2">
    <source>
        <dbReference type="ARBA" id="ARBA00007663"/>
    </source>
</evidence>
<dbReference type="InterPro" id="IPR006070">
    <property type="entry name" value="Sua5-like_dom"/>
</dbReference>
<evidence type="ECO:0000313" key="14">
    <source>
        <dbReference type="Proteomes" id="UP000824076"/>
    </source>
</evidence>
<sequence>MEEDIKKALDILRNGGVILYPTDTIWGIGCDATNSAAVNRIYAIKQRQEHKAMLVLLDRADKLERYVDDVPDMAYTLNEISERPITIIYDHARHLAPELLGENDSVGIRISREPFTQRLCAALKKPIVSTSANISGEPSPAFFDEISEKIKNAVDYIVGYRQNDKTPHQPSSVVKLSADNVIKILRP</sequence>
<dbReference type="GO" id="GO:0006450">
    <property type="term" value="P:regulation of translational fidelity"/>
    <property type="evidence" value="ECO:0007669"/>
    <property type="project" value="TreeGrafter"/>
</dbReference>
<dbReference type="AlphaFoldDB" id="A0A9D1LI03"/>
<dbReference type="SUPFAM" id="SSF55821">
    <property type="entry name" value="YrdC/RibB"/>
    <property type="match status" value="1"/>
</dbReference>
<comment type="catalytic activity">
    <reaction evidence="11">
        <text>L-threonine + hydrogencarbonate + ATP = L-threonylcarbamoyladenylate + diphosphate + H2O</text>
        <dbReference type="Rhea" id="RHEA:36407"/>
        <dbReference type="ChEBI" id="CHEBI:15377"/>
        <dbReference type="ChEBI" id="CHEBI:17544"/>
        <dbReference type="ChEBI" id="CHEBI:30616"/>
        <dbReference type="ChEBI" id="CHEBI:33019"/>
        <dbReference type="ChEBI" id="CHEBI:57926"/>
        <dbReference type="ChEBI" id="CHEBI:73682"/>
        <dbReference type="EC" id="2.7.7.87"/>
    </reaction>
</comment>
<evidence type="ECO:0000256" key="1">
    <source>
        <dbReference type="ARBA" id="ARBA00004496"/>
    </source>
</evidence>
<name>A0A9D1LI03_9BACT</name>
<comment type="similarity">
    <text evidence="2">Belongs to the SUA5 family.</text>
</comment>
<evidence type="ECO:0000256" key="6">
    <source>
        <dbReference type="ARBA" id="ARBA00022694"/>
    </source>
</evidence>
<dbReference type="GO" id="GO:0005737">
    <property type="term" value="C:cytoplasm"/>
    <property type="evidence" value="ECO:0007669"/>
    <property type="project" value="UniProtKB-SubCell"/>
</dbReference>
<dbReference type="NCBIfam" id="TIGR00057">
    <property type="entry name" value="L-threonylcarbamoyladenylate synthase"/>
    <property type="match status" value="1"/>
</dbReference>
<evidence type="ECO:0000256" key="11">
    <source>
        <dbReference type="ARBA" id="ARBA00048366"/>
    </source>
</evidence>
<dbReference type="Proteomes" id="UP000824076">
    <property type="component" value="Unassembled WGS sequence"/>
</dbReference>
<keyword evidence="6" id="KW-0819">tRNA processing</keyword>
<evidence type="ECO:0000256" key="5">
    <source>
        <dbReference type="ARBA" id="ARBA00022679"/>
    </source>
</evidence>
<evidence type="ECO:0000256" key="8">
    <source>
        <dbReference type="ARBA" id="ARBA00022741"/>
    </source>
</evidence>
<evidence type="ECO:0000256" key="4">
    <source>
        <dbReference type="ARBA" id="ARBA00022490"/>
    </source>
</evidence>
<evidence type="ECO:0000256" key="10">
    <source>
        <dbReference type="ARBA" id="ARBA00029774"/>
    </source>
</evidence>
<evidence type="ECO:0000256" key="3">
    <source>
        <dbReference type="ARBA" id="ARBA00012584"/>
    </source>
</evidence>
<keyword evidence="7" id="KW-0548">Nucleotidyltransferase</keyword>
<comment type="caution">
    <text evidence="13">The sequence shown here is derived from an EMBL/GenBank/DDBJ whole genome shotgun (WGS) entry which is preliminary data.</text>
</comment>
<organism evidence="13 14">
    <name type="scientific">Candidatus Limisoma intestinavium</name>
    <dbReference type="NCBI Taxonomy" id="2840856"/>
    <lineage>
        <taxon>Bacteria</taxon>
        <taxon>Pseudomonadati</taxon>
        <taxon>Bacteroidota</taxon>
        <taxon>Bacteroidia</taxon>
        <taxon>Bacteroidales</taxon>
        <taxon>Candidatus Limisoma</taxon>
    </lineage>
</organism>
<reference evidence="13" key="1">
    <citation type="submission" date="2020-10" db="EMBL/GenBank/DDBJ databases">
        <authorList>
            <person name="Gilroy R."/>
        </authorList>
    </citation>
    <scope>NUCLEOTIDE SEQUENCE</scope>
    <source>
        <strain evidence="13">17073</strain>
    </source>
</reference>
<dbReference type="GO" id="GO:0003725">
    <property type="term" value="F:double-stranded RNA binding"/>
    <property type="evidence" value="ECO:0007669"/>
    <property type="project" value="InterPro"/>
</dbReference>
<evidence type="ECO:0000259" key="12">
    <source>
        <dbReference type="PROSITE" id="PS51163"/>
    </source>
</evidence>
<dbReference type="InterPro" id="IPR017945">
    <property type="entry name" value="DHBP_synth_RibB-like_a/b_dom"/>
</dbReference>
<keyword evidence="9" id="KW-0067">ATP-binding</keyword>
<keyword evidence="8" id="KW-0547">Nucleotide-binding</keyword>
<protein>
    <recommendedName>
        <fullName evidence="10">L-threonylcarbamoyladenylate synthase</fullName>
        <ecNumber evidence="3">2.7.7.87</ecNumber>
    </recommendedName>
    <alternativeName>
        <fullName evidence="10">L-threonylcarbamoyladenylate synthase</fullName>
    </alternativeName>
</protein>
<dbReference type="EMBL" id="DVMS01000193">
    <property type="protein sequence ID" value="HIU39357.1"/>
    <property type="molecule type" value="Genomic_DNA"/>
</dbReference>
<reference evidence="13" key="2">
    <citation type="journal article" date="2021" name="PeerJ">
        <title>Extensive microbial diversity within the chicken gut microbiome revealed by metagenomics and culture.</title>
        <authorList>
            <person name="Gilroy R."/>
            <person name="Ravi A."/>
            <person name="Getino M."/>
            <person name="Pursley I."/>
            <person name="Horton D.L."/>
            <person name="Alikhan N.F."/>
            <person name="Baker D."/>
            <person name="Gharbi K."/>
            <person name="Hall N."/>
            <person name="Watson M."/>
            <person name="Adriaenssens E.M."/>
            <person name="Foster-Nyarko E."/>
            <person name="Jarju S."/>
            <person name="Secka A."/>
            <person name="Antonio M."/>
            <person name="Oren A."/>
            <person name="Chaudhuri R.R."/>
            <person name="La Ragione R."/>
            <person name="Hildebrand F."/>
            <person name="Pallen M.J."/>
        </authorList>
    </citation>
    <scope>NUCLEOTIDE SEQUENCE</scope>
    <source>
        <strain evidence="13">17073</strain>
    </source>
</reference>
<dbReference type="GO" id="GO:0008033">
    <property type="term" value="P:tRNA processing"/>
    <property type="evidence" value="ECO:0007669"/>
    <property type="project" value="UniProtKB-KW"/>
</dbReference>
<evidence type="ECO:0000256" key="7">
    <source>
        <dbReference type="ARBA" id="ARBA00022695"/>
    </source>
</evidence>
<keyword evidence="5" id="KW-0808">Transferase</keyword>
<dbReference type="EC" id="2.7.7.87" evidence="3"/>
<dbReference type="PROSITE" id="PS51163">
    <property type="entry name" value="YRDC"/>
    <property type="match status" value="1"/>
</dbReference>
<dbReference type="PANTHER" id="PTHR17490">
    <property type="entry name" value="SUA5"/>
    <property type="match status" value="1"/>
</dbReference>
<gene>
    <name evidence="13" type="ORF">IAD18_06810</name>
</gene>
<dbReference type="Pfam" id="PF01300">
    <property type="entry name" value="Sua5_yciO_yrdC"/>
    <property type="match status" value="1"/>
</dbReference>
<dbReference type="GO" id="GO:0000049">
    <property type="term" value="F:tRNA binding"/>
    <property type="evidence" value="ECO:0007669"/>
    <property type="project" value="TreeGrafter"/>
</dbReference>
<dbReference type="GO" id="GO:0061710">
    <property type="term" value="F:L-threonylcarbamoyladenylate synthase"/>
    <property type="evidence" value="ECO:0007669"/>
    <property type="project" value="UniProtKB-EC"/>
</dbReference>
<evidence type="ECO:0000256" key="9">
    <source>
        <dbReference type="ARBA" id="ARBA00022840"/>
    </source>
</evidence>
<evidence type="ECO:0000313" key="13">
    <source>
        <dbReference type="EMBL" id="HIU39357.1"/>
    </source>
</evidence>
<comment type="subcellular location">
    <subcellularLocation>
        <location evidence="1">Cytoplasm</location>
    </subcellularLocation>
</comment>